<dbReference type="Gene3D" id="3.20.20.120">
    <property type="entry name" value="Enolase-like C-terminal domain"/>
    <property type="match status" value="1"/>
</dbReference>
<dbReference type="Proteomes" id="UP001499933">
    <property type="component" value="Unassembled WGS sequence"/>
</dbReference>
<dbReference type="SUPFAM" id="SSF54826">
    <property type="entry name" value="Enolase N-terminal domain-like"/>
    <property type="match status" value="1"/>
</dbReference>
<evidence type="ECO:0000259" key="4">
    <source>
        <dbReference type="SMART" id="SM00922"/>
    </source>
</evidence>
<organism evidence="5 6">
    <name type="scientific">Microbacterium deminutum</name>
    <dbReference type="NCBI Taxonomy" id="344164"/>
    <lineage>
        <taxon>Bacteria</taxon>
        <taxon>Bacillati</taxon>
        <taxon>Actinomycetota</taxon>
        <taxon>Actinomycetes</taxon>
        <taxon>Micrococcales</taxon>
        <taxon>Microbacteriaceae</taxon>
        <taxon>Microbacterium</taxon>
    </lineage>
</organism>
<evidence type="ECO:0000256" key="3">
    <source>
        <dbReference type="ARBA" id="ARBA00022842"/>
    </source>
</evidence>
<dbReference type="SFLD" id="SFLDS00001">
    <property type="entry name" value="Enolase"/>
    <property type="match status" value="1"/>
</dbReference>
<comment type="caution">
    <text evidence="5">The sequence shown here is derived from an EMBL/GenBank/DDBJ whole genome shotgun (WGS) entry which is preliminary data.</text>
</comment>
<accession>A0ABN2R5Z2</accession>
<proteinExistence type="predicted"/>
<dbReference type="SMART" id="SM00922">
    <property type="entry name" value="MR_MLE"/>
    <property type="match status" value="1"/>
</dbReference>
<feature type="domain" description="Mandelate racemase/muconate lactonizing enzyme C-terminal" evidence="4">
    <location>
        <begin position="141"/>
        <end position="237"/>
    </location>
</feature>
<name>A0ABN2R5Z2_9MICO</name>
<dbReference type="RefSeq" id="WP_344095745.1">
    <property type="nucleotide sequence ID" value="NZ_BAAAOG010000006.1"/>
</dbReference>
<keyword evidence="6" id="KW-1185">Reference proteome</keyword>
<gene>
    <name evidence="5" type="ORF">GCM10009776_28390</name>
</gene>
<evidence type="ECO:0000313" key="6">
    <source>
        <dbReference type="Proteomes" id="UP001499933"/>
    </source>
</evidence>
<evidence type="ECO:0000313" key="5">
    <source>
        <dbReference type="EMBL" id="GAA1963938.1"/>
    </source>
</evidence>
<dbReference type="InterPro" id="IPR046945">
    <property type="entry name" value="RHMD-like"/>
</dbReference>
<dbReference type="PANTHER" id="PTHR13794">
    <property type="entry name" value="ENOLASE SUPERFAMILY, MANDELATE RACEMASE"/>
    <property type="match status" value="1"/>
</dbReference>
<dbReference type="InterPro" id="IPR013342">
    <property type="entry name" value="Mandelate_racemase_C"/>
</dbReference>
<dbReference type="InterPro" id="IPR029017">
    <property type="entry name" value="Enolase-like_N"/>
</dbReference>
<evidence type="ECO:0000256" key="1">
    <source>
        <dbReference type="ARBA" id="ARBA00001946"/>
    </source>
</evidence>
<dbReference type="Pfam" id="PF02746">
    <property type="entry name" value="MR_MLE_N"/>
    <property type="match status" value="1"/>
</dbReference>
<evidence type="ECO:0000256" key="2">
    <source>
        <dbReference type="ARBA" id="ARBA00022723"/>
    </source>
</evidence>
<dbReference type="Gene3D" id="3.30.390.10">
    <property type="entry name" value="Enolase-like, N-terminal domain"/>
    <property type="match status" value="1"/>
</dbReference>
<reference evidence="5 6" key="1">
    <citation type="journal article" date="2019" name="Int. J. Syst. Evol. Microbiol.">
        <title>The Global Catalogue of Microorganisms (GCM) 10K type strain sequencing project: providing services to taxonomists for standard genome sequencing and annotation.</title>
        <authorList>
            <consortium name="The Broad Institute Genomics Platform"/>
            <consortium name="The Broad Institute Genome Sequencing Center for Infectious Disease"/>
            <person name="Wu L."/>
            <person name="Ma J."/>
        </authorList>
    </citation>
    <scope>NUCLEOTIDE SEQUENCE [LARGE SCALE GENOMIC DNA]</scope>
    <source>
        <strain evidence="5 6">JCM 14901</strain>
    </source>
</reference>
<keyword evidence="2" id="KW-0479">Metal-binding</keyword>
<comment type="cofactor">
    <cofactor evidence="1">
        <name>Mg(2+)</name>
        <dbReference type="ChEBI" id="CHEBI:18420"/>
    </cofactor>
</comment>
<dbReference type="SUPFAM" id="SSF51604">
    <property type="entry name" value="Enolase C-terminal domain-like"/>
    <property type="match status" value="1"/>
</dbReference>
<protein>
    <submittedName>
        <fullName evidence="5">Mandelate racemase family protein</fullName>
    </submittedName>
</protein>
<sequence length="357" mass="39051">MRITSVDVELIQVPARVPEFRWREGLPGSDGPTTGAWLVIRTDGGVTGFGFCHSGIILNDIVERRLRKELVGADPLAREFLWNRLWELDRIEYFPVYINGVVDVALWDIAGKAAGMPVHQLLGSFRDAIPAYASTVTFGGISEYLDVADQCLELGFRAIKLHAWGDVRADARLSRALREHVGDDIPLMYDGSAGFDLADAIYLGDALADAGYLWYEEPMRESSVTAYKRLGERVAVPLLVGEVAAGAHMNTADFIATGAATAVRTGWTLRGGITGSMRIAHLADSYLLRAEVHAGSLPNTHLCMAISNTTYYEALIYSNPVRRPDEVDANGLVHAIDRPGIGWEFDAELAARLGIHD</sequence>
<keyword evidence="3" id="KW-0460">Magnesium</keyword>
<dbReference type="PANTHER" id="PTHR13794:SF58">
    <property type="entry name" value="MITOCHONDRIAL ENOLASE SUPERFAMILY MEMBER 1"/>
    <property type="match status" value="1"/>
</dbReference>
<dbReference type="Pfam" id="PF13378">
    <property type="entry name" value="MR_MLE_C"/>
    <property type="match status" value="1"/>
</dbReference>
<dbReference type="InterPro" id="IPR036849">
    <property type="entry name" value="Enolase-like_C_sf"/>
</dbReference>
<dbReference type="InterPro" id="IPR029065">
    <property type="entry name" value="Enolase_C-like"/>
</dbReference>
<dbReference type="EMBL" id="BAAAOG010000006">
    <property type="protein sequence ID" value="GAA1963938.1"/>
    <property type="molecule type" value="Genomic_DNA"/>
</dbReference>
<dbReference type="InterPro" id="IPR013341">
    <property type="entry name" value="Mandelate_racemase_N_dom"/>
</dbReference>